<dbReference type="FunFam" id="3.40.50.880:FF:000040">
    <property type="entry name" value="Gamma-glutamyl peptidase 5"/>
    <property type="match status" value="1"/>
</dbReference>
<dbReference type="GO" id="GO:0019760">
    <property type="term" value="P:glucosinolate metabolic process"/>
    <property type="evidence" value="ECO:0007669"/>
    <property type="project" value="UniProtKB-ARBA"/>
</dbReference>
<evidence type="ECO:0000313" key="7">
    <source>
        <dbReference type="EMBL" id="VAI17916.1"/>
    </source>
</evidence>
<dbReference type="InterPro" id="IPR017926">
    <property type="entry name" value="GATASE"/>
</dbReference>
<dbReference type="PANTHER" id="PTHR42695">
    <property type="entry name" value="GLUTAMINE AMIDOTRANSFERASE YLR126C-RELATED"/>
    <property type="match status" value="1"/>
</dbReference>
<evidence type="ECO:0000259" key="6">
    <source>
        <dbReference type="Pfam" id="PF00117"/>
    </source>
</evidence>
<dbReference type="Gene3D" id="3.40.50.880">
    <property type="match status" value="1"/>
</dbReference>
<dbReference type="PANTHER" id="PTHR42695:SF9">
    <property type="entry name" value="GAMMA-GLUTAMYL PEPTIDASE 2-RELATED"/>
    <property type="match status" value="1"/>
</dbReference>
<gene>
    <name evidence="7" type="ORF">TRITD_5Av1G142070</name>
</gene>
<evidence type="ECO:0000256" key="4">
    <source>
        <dbReference type="ARBA" id="ARBA00022490"/>
    </source>
</evidence>
<dbReference type="Pfam" id="PF00117">
    <property type="entry name" value="GATase"/>
    <property type="match status" value="1"/>
</dbReference>
<dbReference type="AlphaFoldDB" id="A0A9R0TR15"/>
<sequence length="271" mass="29911">MKIVAADEPRTSRRYALLLAARDSEYVLKVYGGYFNVFVSAFGSGGGGDGDGNGDVCETWDMFRAVDGELPDLDDVGRYDGFVISGSPYDAYADELWILRLCLLVQGAVAARKRVLGICFGHQVVCRALGGRVGKARRGGWDIGIREMAMAATLPPWRFLDALRDLPQYAKITECHQDEVWEAPLGADVLASSDKTGVEMFCVGDHVLGIQGHPEYTGDILLSLVDRLSTSQTITVSFAEDVKRQLEATSPDREFWLKLCKSFLKTEESYY</sequence>
<organism evidence="7 8">
    <name type="scientific">Triticum turgidum subsp. durum</name>
    <name type="common">Durum wheat</name>
    <name type="synonym">Triticum durum</name>
    <dbReference type="NCBI Taxonomy" id="4567"/>
    <lineage>
        <taxon>Eukaryota</taxon>
        <taxon>Viridiplantae</taxon>
        <taxon>Streptophyta</taxon>
        <taxon>Embryophyta</taxon>
        <taxon>Tracheophyta</taxon>
        <taxon>Spermatophyta</taxon>
        <taxon>Magnoliopsida</taxon>
        <taxon>Liliopsida</taxon>
        <taxon>Poales</taxon>
        <taxon>Poaceae</taxon>
        <taxon>BOP clade</taxon>
        <taxon>Pooideae</taxon>
        <taxon>Triticodae</taxon>
        <taxon>Triticeae</taxon>
        <taxon>Triticinae</taxon>
        <taxon>Triticum</taxon>
    </lineage>
</organism>
<dbReference type="InterPro" id="IPR029062">
    <property type="entry name" value="Class_I_gatase-like"/>
</dbReference>
<comment type="subcellular location">
    <subcellularLocation>
        <location evidence="1">Cytoplasm</location>
        <location evidence="1">Cytosol</location>
    </subcellularLocation>
</comment>
<dbReference type="InterPro" id="IPR044992">
    <property type="entry name" value="ChyE-like"/>
</dbReference>
<keyword evidence="5" id="KW-0378">Hydrolase</keyword>
<evidence type="ECO:0000256" key="5">
    <source>
        <dbReference type="ARBA" id="ARBA00022801"/>
    </source>
</evidence>
<dbReference type="GO" id="GO:0008233">
    <property type="term" value="F:peptidase activity"/>
    <property type="evidence" value="ECO:0007669"/>
    <property type="project" value="UniProtKB-ARBA"/>
</dbReference>
<protein>
    <recommendedName>
        <fullName evidence="6">Glutamine amidotransferase domain-containing protein</fullName>
    </recommendedName>
</protein>
<name>A0A9R0TR15_TRITD</name>
<keyword evidence="8" id="KW-1185">Reference proteome</keyword>
<dbReference type="PROSITE" id="PS51273">
    <property type="entry name" value="GATASE_TYPE_1"/>
    <property type="match status" value="1"/>
</dbReference>
<dbReference type="Proteomes" id="UP000324705">
    <property type="component" value="Chromosome 5A"/>
</dbReference>
<dbReference type="CDD" id="cd01741">
    <property type="entry name" value="GATase1_1"/>
    <property type="match status" value="1"/>
</dbReference>
<dbReference type="OMA" id="HQIVRYG"/>
<dbReference type="GO" id="GO:0005829">
    <property type="term" value="C:cytosol"/>
    <property type="evidence" value="ECO:0007669"/>
    <property type="project" value="UniProtKB-SubCell"/>
</dbReference>
<keyword evidence="4" id="KW-0963">Cytoplasm</keyword>
<comment type="pathway">
    <text evidence="2">Secondary metabolite biosynthesis.</text>
</comment>
<evidence type="ECO:0000256" key="2">
    <source>
        <dbReference type="ARBA" id="ARBA00005179"/>
    </source>
</evidence>
<proteinExistence type="inferred from homology"/>
<evidence type="ECO:0000256" key="1">
    <source>
        <dbReference type="ARBA" id="ARBA00004514"/>
    </source>
</evidence>
<comment type="similarity">
    <text evidence="3">Belongs to the peptidase C26 family.</text>
</comment>
<dbReference type="SUPFAM" id="SSF52317">
    <property type="entry name" value="Class I glutamine amidotransferase-like"/>
    <property type="match status" value="1"/>
</dbReference>
<reference evidence="7 8" key="1">
    <citation type="submission" date="2017-09" db="EMBL/GenBank/DDBJ databases">
        <authorList>
            <consortium name="International Durum Wheat Genome Sequencing Consortium (IDWGSC)"/>
            <person name="Milanesi L."/>
        </authorList>
    </citation>
    <scope>NUCLEOTIDE SEQUENCE [LARGE SCALE GENOMIC DNA]</scope>
    <source>
        <strain evidence="8">cv. Svevo</strain>
    </source>
</reference>
<accession>A0A9R0TR15</accession>
<dbReference type="Gramene" id="TRITD5Av1G142070.1">
    <property type="protein sequence ID" value="TRITD5Av1G142070.1"/>
    <property type="gene ID" value="TRITD5Av1G142070"/>
</dbReference>
<dbReference type="EMBL" id="LT934119">
    <property type="protein sequence ID" value="VAI17916.1"/>
    <property type="molecule type" value="Genomic_DNA"/>
</dbReference>
<evidence type="ECO:0000313" key="8">
    <source>
        <dbReference type="Proteomes" id="UP000324705"/>
    </source>
</evidence>
<feature type="domain" description="Glutamine amidotransferase" evidence="6">
    <location>
        <begin position="77"/>
        <end position="217"/>
    </location>
</feature>
<evidence type="ECO:0000256" key="3">
    <source>
        <dbReference type="ARBA" id="ARBA00011083"/>
    </source>
</evidence>